<dbReference type="PRINTS" id="PR00106">
    <property type="entry name" value="DNAPOLB"/>
</dbReference>
<dbReference type="Gene3D" id="1.10.287.690">
    <property type="entry name" value="Helix hairpin bin"/>
    <property type="match status" value="1"/>
</dbReference>
<dbReference type="InterPro" id="IPR012337">
    <property type="entry name" value="RNaseH-like_sf"/>
</dbReference>
<dbReference type="InterPro" id="IPR043502">
    <property type="entry name" value="DNA/RNA_pol_sf"/>
</dbReference>
<sequence>MSEEKTIIEFQPLDVSYEQEGNNVFIVIWAKNRAGETITLLDWRFKPYFYAILKEESNIEKVKNEVLTLVRRKEPKASVELVEKKLYGKPVKALKIIMMIPEQVREVRDRVKNVPMVKDVLEADIRFSMRYMIDKDIKPFRWYKVPVREVSKKKYRSAKIYEVLEDPIELEAEASFPSLKTMVFDIEVYSTTGSPRPEKDPIIIIGLMDGGLKQFYSENKDDKETIKKFIEEVQKIDPDIISGYNINVFDWNYLLQRAKYNGLNLDVTREIGKSPATSTAGHISVAGRLNVDIFDFAQEISEVKRKTLEDISEYMGVMKKDERVLLEWYDIPKLWDTGKEGREKVLRYNRDDVISTYRLMEKFLPFGIQLSGLTGIPLDQLMATSVGYRLEYYLIRKAYRFNEIVPNREERERESYKGAIVLKPKSGVHENIAVLDFASMYPNIMIKYNVGPDTLVKECKNDECYVAPDVGHKFRKEPPGFFKSVLSDLLAARQKIRQQLKKLKPGDPEYNVLDERQKAIKVLANASYGYMGWQGARWYCKECAEAITAWGRQNITFAIEKAKKLGLDVIYGDTDSLFVQFDEKKINELLNIINSELGLEIKIDKIYKKLFFTEAKKRYVGITIDNIIDIVGFEAIRGDWSEISKDIQIEIARLILEKGTTEKAIEYTKEIIRNLKEKKIPIDKLVIWKTITKPIEEYEVDAPHVTAAKLYQEYGLKISPGDKVGYVVVSGEGKISEKVKPYFAATLDEIDVDYYVDHQIIPAAMRILEYFGVSESVLKQGAIEKQKSLFDYLSSKQKK</sequence>
<comment type="catalytic activity">
    <reaction evidence="6 7">
        <text>DNA(n) + a 2'-deoxyribonucleoside 5'-triphosphate = DNA(n+1) + diphosphate</text>
        <dbReference type="Rhea" id="RHEA:22508"/>
        <dbReference type="Rhea" id="RHEA-COMP:17339"/>
        <dbReference type="Rhea" id="RHEA-COMP:17340"/>
        <dbReference type="ChEBI" id="CHEBI:33019"/>
        <dbReference type="ChEBI" id="CHEBI:61560"/>
        <dbReference type="ChEBI" id="CHEBI:173112"/>
        <dbReference type="EC" id="2.7.7.7"/>
    </reaction>
</comment>
<comment type="caution">
    <text evidence="11">The sequence shown here is derived from an EMBL/GenBank/DDBJ whole genome shotgun (WGS) entry which is preliminary data.</text>
</comment>
<evidence type="ECO:0000256" key="2">
    <source>
        <dbReference type="ARBA" id="ARBA00022679"/>
    </source>
</evidence>
<dbReference type="InterPro" id="IPR023211">
    <property type="entry name" value="DNA_pol_palm_dom_sf"/>
</dbReference>
<evidence type="ECO:0000259" key="9">
    <source>
        <dbReference type="Pfam" id="PF03104"/>
    </source>
</evidence>
<evidence type="ECO:0000256" key="1">
    <source>
        <dbReference type="ARBA" id="ARBA00005755"/>
    </source>
</evidence>
<dbReference type="SUPFAM" id="SSF56672">
    <property type="entry name" value="DNA/RNA polymerases"/>
    <property type="match status" value="1"/>
</dbReference>
<evidence type="ECO:0000256" key="5">
    <source>
        <dbReference type="ARBA" id="ARBA00023125"/>
    </source>
</evidence>
<dbReference type="InterPro" id="IPR006172">
    <property type="entry name" value="DNA-dir_DNA_pol_B"/>
</dbReference>
<reference evidence="10" key="2">
    <citation type="journal article" date="2020" name="mSystems">
        <title>Genome- and Community-Level Interaction Insights into Carbon Utilization and Element Cycling Functions of Hydrothermarchaeota in Hydrothermal Sediment.</title>
        <authorList>
            <person name="Zhou Z."/>
            <person name="Liu Y."/>
            <person name="Xu W."/>
            <person name="Pan J."/>
            <person name="Luo Z.H."/>
            <person name="Li M."/>
        </authorList>
    </citation>
    <scope>NUCLEOTIDE SEQUENCE [LARGE SCALE GENOMIC DNA]</scope>
    <source>
        <strain evidence="10">SpSt-1261</strain>
    </source>
</reference>
<dbReference type="RefSeq" id="WP_272985710.1">
    <property type="nucleotide sequence ID" value="NZ_DSFH01000062.1"/>
</dbReference>
<dbReference type="GO" id="GO:0003887">
    <property type="term" value="F:DNA-directed DNA polymerase activity"/>
    <property type="evidence" value="ECO:0007669"/>
    <property type="project" value="UniProtKB-KW"/>
</dbReference>
<protein>
    <recommendedName>
        <fullName evidence="7">DNA polymerase</fullName>
        <ecNumber evidence="7">2.7.7.7</ecNumber>
    </recommendedName>
</protein>
<keyword evidence="4 7" id="KW-0239">DNA-directed DNA polymerase</keyword>
<dbReference type="InterPro" id="IPR050240">
    <property type="entry name" value="DNA_pol_type-B"/>
</dbReference>
<feature type="domain" description="DNA-directed DNA polymerase family B exonuclease" evidence="9">
    <location>
        <begin position="220"/>
        <end position="309"/>
    </location>
</feature>
<dbReference type="InterPro" id="IPR006134">
    <property type="entry name" value="DNA-dir_DNA_pol_B_multi_dom"/>
</dbReference>
<keyword evidence="2 7" id="KW-0808">Transferase</keyword>
<feature type="domain" description="DNA-directed DNA polymerase family B multifunctional" evidence="8">
    <location>
        <begin position="377"/>
        <end position="769"/>
    </location>
</feature>
<dbReference type="NCBIfam" id="TIGR00592">
    <property type="entry name" value="pol2"/>
    <property type="match status" value="1"/>
</dbReference>
<proteinExistence type="inferred from homology"/>
<evidence type="ECO:0000313" key="10">
    <source>
        <dbReference type="EMBL" id="HEW64389.1"/>
    </source>
</evidence>
<organism evidence="11 12">
    <name type="scientific">Fervidicoccus fontis</name>
    <dbReference type="NCBI Taxonomy" id="683846"/>
    <lineage>
        <taxon>Archaea</taxon>
        <taxon>Thermoproteota</taxon>
        <taxon>Thermoprotei</taxon>
        <taxon>Fervidicoccales</taxon>
        <taxon>Fervidicoccaceae</taxon>
        <taxon>Fervidicoccus</taxon>
    </lineage>
</organism>
<gene>
    <name evidence="11" type="ORF">C0188_00305</name>
    <name evidence="10" type="ORF">ENO39_04980</name>
</gene>
<dbReference type="EMBL" id="DSFH01000062">
    <property type="protein sequence ID" value="HEW64389.1"/>
    <property type="molecule type" value="Genomic_DNA"/>
</dbReference>
<evidence type="ECO:0000313" key="11">
    <source>
        <dbReference type="EMBL" id="PMB76100.1"/>
    </source>
</evidence>
<name>A0A2J6N455_9CREN</name>
<dbReference type="InterPro" id="IPR017964">
    <property type="entry name" value="DNA-dir_DNA_pol_B_CS"/>
</dbReference>
<dbReference type="Gene3D" id="1.10.132.60">
    <property type="entry name" value="DNA polymerase family B, C-terminal domain"/>
    <property type="match status" value="1"/>
</dbReference>
<dbReference type="InterPro" id="IPR036397">
    <property type="entry name" value="RNaseH_sf"/>
</dbReference>
<evidence type="ECO:0000259" key="8">
    <source>
        <dbReference type="Pfam" id="PF00136"/>
    </source>
</evidence>
<dbReference type="InterPro" id="IPR006133">
    <property type="entry name" value="DNA-dir_DNA_pol_B_exonuc"/>
</dbReference>
<comment type="similarity">
    <text evidence="1 7">Belongs to the DNA polymerase type-B family.</text>
</comment>
<evidence type="ECO:0000313" key="12">
    <source>
        <dbReference type="Proteomes" id="UP000237153"/>
    </source>
</evidence>
<accession>A0A2J6N455</accession>
<dbReference type="Gene3D" id="3.90.1600.10">
    <property type="entry name" value="Palm domain of DNA polymerase"/>
    <property type="match status" value="1"/>
</dbReference>
<dbReference type="PANTHER" id="PTHR10322:SF23">
    <property type="entry name" value="DNA POLYMERASE DELTA CATALYTIC SUBUNIT"/>
    <property type="match status" value="1"/>
</dbReference>
<evidence type="ECO:0000256" key="4">
    <source>
        <dbReference type="ARBA" id="ARBA00022932"/>
    </source>
</evidence>
<reference evidence="11 12" key="1">
    <citation type="submission" date="2018-01" db="EMBL/GenBank/DDBJ databases">
        <title>Metagenomic assembled genomes from two thermal pools in the Uzon Caldera, Kamchatka, Russia.</title>
        <authorList>
            <person name="Wilkins L."/>
            <person name="Ettinger C."/>
        </authorList>
    </citation>
    <scope>NUCLEOTIDE SEQUENCE [LARGE SCALE GENOMIC DNA]</scope>
    <source>
        <strain evidence="11">ZAV-06</strain>
    </source>
</reference>
<dbReference type="GO" id="GO:0000166">
    <property type="term" value="F:nucleotide binding"/>
    <property type="evidence" value="ECO:0007669"/>
    <property type="project" value="InterPro"/>
</dbReference>
<dbReference type="SUPFAM" id="SSF53098">
    <property type="entry name" value="Ribonuclease H-like"/>
    <property type="match status" value="1"/>
</dbReference>
<dbReference type="Proteomes" id="UP000886076">
    <property type="component" value="Unassembled WGS sequence"/>
</dbReference>
<evidence type="ECO:0000256" key="3">
    <source>
        <dbReference type="ARBA" id="ARBA00022695"/>
    </source>
</evidence>
<keyword evidence="7" id="KW-0235">DNA replication</keyword>
<dbReference type="PROSITE" id="PS00116">
    <property type="entry name" value="DNA_POLYMERASE_B"/>
    <property type="match status" value="1"/>
</dbReference>
<dbReference type="Pfam" id="PF00136">
    <property type="entry name" value="DNA_pol_B"/>
    <property type="match status" value="1"/>
</dbReference>
<dbReference type="EC" id="2.7.7.7" evidence="7"/>
<dbReference type="InterPro" id="IPR042087">
    <property type="entry name" value="DNA_pol_B_thumb"/>
</dbReference>
<evidence type="ECO:0000256" key="6">
    <source>
        <dbReference type="ARBA" id="ARBA00049244"/>
    </source>
</evidence>
<dbReference type="Proteomes" id="UP000237153">
    <property type="component" value="Unassembled WGS sequence"/>
</dbReference>
<keyword evidence="5 7" id="KW-0238">DNA-binding</keyword>
<dbReference type="AlphaFoldDB" id="A0A2J6N455"/>
<dbReference type="Gene3D" id="3.30.420.10">
    <property type="entry name" value="Ribonuclease H-like superfamily/Ribonuclease H"/>
    <property type="match status" value="1"/>
</dbReference>
<dbReference type="EMBL" id="PNIM01000001">
    <property type="protein sequence ID" value="PMB76100.1"/>
    <property type="molecule type" value="Genomic_DNA"/>
</dbReference>
<dbReference type="GO" id="GO:0006261">
    <property type="term" value="P:DNA-templated DNA replication"/>
    <property type="evidence" value="ECO:0007669"/>
    <property type="project" value="TreeGrafter"/>
</dbReference>
<dbReference type="SMART" id="SM00486">
    <property type="entry name" value="POLBc"/>
    <property type="match status" value="1"/>
</dbReference>
<dbReference type="CDD" id="cd05536">
    <property type="entry name" value="POLBc_B3"/>
    <property type="match status" value="1"/>
</dbReference>
<dbReference type="PANTHER" id="PTHR10322">
    <property type="entry name" value="DNA POLYMERASE CATALYTIC SUBUNIT"/>
    <property type="match status" value="1"/>
</dbReference>
<feature type="domain" description="DNA-directed DNA polymerase family B exonuclease" evidence="9">
    <location>
        <begin position="119"/>
        <end position="209"/>
    </location>
</feature>
<dbReference type="GO" id="GO:0003677">
    <property type="term" value="F:DNA binding"/>
    <property type="evidence" value="ECO:0007669"/>
    <property type="project" value="UniProtKB-KW"/>
</dbReference>
<dbReference type="Pfam" id="PF03104">
    <property type="entry name" value="DNA_pol_B_exo1"/>
    <property type="match status" value="2"/>
</dbReference>
<dbReference type="CDD" id="cd05781">
    <property type="entry name" value="DNA_polB_B3_exo"/>
    <property type="match status" value="1"/>
</dbReference>
<evidence type="ECO:0000256" key="7">
    <source>
        <dbReference type="RuleBase" id="RU000442"/>
    </source>
</evidence>
<keyword evidence="3 7" id="KW-0548">Nucleotidyltransferase</keyword>
<dbReference type="Gene3D" id="3.30.342.10">
    <property type="entry name" value="DNA Polymerase, chain B, domain 1"/>
    <property type="match status" value="1"/>
</dbReference>